<dbReference type="eggNOG" id="COG1419">
    <property type="taxonomic scope" value="Bacteria"/>
</dbReference>
<dbReference type="GO" id="GO:0015031">
    <property type="term" value="P:protein transport"/>
    <property type="evidence" value="ECO:0007669"/>
    <property type="project" value="UniProtKB-KW"/>
</dbReference>
<sequence>MPEIRTFRADTMQDALAMVRREIGPDALILHTRQVPRKGLLPWQKQRVETEIVAVKEDLPGRPSASFEVRKPNTPAAAPERKPRQEQQSAEVDSRRSADSSAPVEPVIERAVEPGELAPSDPIQRNASPSADTSDNMAARIDALQQMVEDLFRQMKSEPTDAASAAFATSSHADGWQTELNQLAEMELDPQWAQLLIEHVRQGVVEESTLTAEDRWSLICREISDRVRCSGPISVQPGEQKIVALVGPTGVGKTTTIAKLASNFRLRDNLRLGLITVDTYRIAAVEQLRTYAEIIDLPMKVVTTPDEMPQAVAELADMDLILIDTAGRSPQDELRIQELKTFLDRIPVDETHLVLSATTSQRNLRLTVETFNVIQPQAAVLTKLDEAPERGAIVTLSAQLGLPVSYFTTGQNVPQDIEPARLDRAADLLFPSHPSAV</sequence>
<dbReference type="PANTHER" id="PTHR43134">
    <property type="entry name" value="SIGNAL RECOGNITION PARTICLE RECEPTOR SUBUNIT ALPHA"/>
    <property type="match status" value="1"/>
</dbReference>
<dbReference type="Gene3D" id="3.40.50.300">
    <property type="entry name" value="P-loop containing nucleotide triphosphate hydrolases"/>
    <property type="match status" value="1"/>
</dbReference>
<keyword evidence="4" id="KW-0813">Transport</keyword>
<keyword evidence="17" id="KW-0282">Flagellum</keyword>
<dbReference type="InterPro" id="IPR003593">
    <property type="entry name" value="AAA+_ATPase"/>
</dbReference>
<evidence type="ECO:0000256" key="14">
    <source>
        <dbReference type="SAM" id="MobiDB-lite"/>
    </source>
</evidence>
<keyword evidence="7" id="KW-1005">Bacterial flagellum biogenesis</keyword>
<evidence type="ECO:0000259" key="16">
    <source>
        <dbReference type="SMART" id="SM00962"/>
    </source>
</evidence>
<dbReference type="AlphaFoldDB" id="F0SPR3"/>
<comment type="subcellular location">
    <subcellularLocation>
        <location evidence="1">Cell membrane</location>
        <topology evidence="1">Peripheral membrane protein</topology>
        <orientation evidence="1">Cytoplasmic side</orientation>
    </subcellularLocation>
</comment>
<evidence type="ECO:0000313" key="18">
    <source>
        <dbReference type="Proteomes" id="UP000006860"/>
    </source>
</evidence>
<dbReference type="PANTHER" id="PTHR43134:SF3">
    <property type="entry name" value="FLAGELLAR BIOSYNTHESIS PROTEIN FLHF"/>
    <property type="match status" value="1"/>
</dbReference>
<dbReference type="CDD" id="cd17873">
    <property type="entry name" value="FlhF"/>
    <property type="match status" value="1"/>
</dbReference>
<keyword evidence="9" id="KW-0342">GTP-binding</keyword>
<comment type="similarity">
    <text evidence="2">Belongs to the GTP-binding SRP family.</text>
</comment>
<evidence type="ECO:0000256" key="9">
    <source>
        <dbReference type="ARBA" id="ARBA00023134"/>
    </source>
</evidence>
<dbReference type="SMART" id="SM00962">
    <property type="entry name" value="SRP54"/>
    <property type="match status" value="1"/>
</dbReference>
<keyword evidence="8" id="KW-0653">Protein transport</keyword>
<evidence type="ECO:0000256" key="7">
    <source>
        <dbReference type="ARBA" id="ARBA00022795"/>
    </source>
</evidence>
<evidence type="ECO:0000256" key="13">
    <source>
        <dbReference type="NCBIfam" id="TIGR03499"/>
    </source>
</evidence>
<dbReference type="InterPro" id="IPR000897">
    <property type="entry name" value="SRP54_GTPase_dom"/>
</dbReference>
<dbReference type="OrthoDB" id="9778554at2"/>
<dbReference type="InterPro" id="IPR020006">
    <property type="entry name" value="FlhF"/>
</dbReference>
<comment type="function">
    <text evidence="12">Necessary for flagellar biosynthesis. May be involved in translocation of the flagellum.</text>
</comment>
<keyword evidence="5" id="KW-1003">Cell membrane</keyword>
<evidence type="ECO:0000256" key="4">
    <source>
        <dbReference type="ARBA" id="ARBA00022448"/>
    </source>
</evidence>
<keyword evidence="18" id="KW-1185">Reference proteome</keyword>
<dbReference type="Pfam" id="PF00448">
    <property type="entry name" value="SRP54"/>
    <property type="match status" value="1"/>
</dbReference>
<evidence type="ECO:0000256" key="1">
    <source>
        <dbReference type="ARBA" id="ARBA00004413"/>
    </source>
</evidence>
<feature type="domain" description="SRP54-type proteins GTP-binding" evidence="16">
    <location>
        <begin position="240"/>
        <end position="431"/>
    </location>
</feature>
<feature type="compositionally biased region" description="Polar residues" evidence="14">
    <location>
        <begin position="123"/>
        <end position="134"/>
    </location>
</feature>
<dbReference type="FunFam" id="3.40.50.300:FF:000695">
    <property type="entry name" value="Flagellar biosynthesis regulator FlhF"/>
    <property type="match status" value="1"/>
</dbReference>
<dbReference type="SUPFAM" id="SSF52540">
    <property type="entry name" value="P-loop containing nucleoside triphosphate hydrolases"/>
    <property type="match status" value="1"/>
</dbReference>
<dbReference type="Gene3D" id="1.20.120.1380">
    <property type="entry name" value="Flagellar FlhF biosynthesis protein, N domain"/>
    <property type="match status" value="1"/>
</dbReference>
<evidence type="ECO:0000256" key="2">
    <source>
        <dbReference type="ARBA" id="ARBA00008531"/>
    </source>
</evidence>
<keyword evidence="10" id="KW-0472">Membrane</keyword>
<dbReference type="Proteomes" id="UP000006860">
    <property type="component" value="Chromosome"/>
</dbReference>
<proteinExistence type="inferred from homology"/>
<evidence type="ECO:0000256" key="12">
    <source>
        <dbReference type="ARBA" id="ARBA00025337"/>
    </source>
</evidence>
<dbReference type="KEGG" id="pbs:Plabr_1410"/>
<dbReference type="InterPro" id="IPR027417">
    <property type="entry name" value="P-loop_NTPase"/>
</dbReference>
<evidence type="ECO:0000256" key="3">
    <source>
        <dbReference type="ARBA" id="ARBA00014919"/>
    </source>
</evidence>
<dbReference type="HOGENOM" id="CLU_009301_11_4_0"/>
<feature type="domain" description="AAA+ ATPase" evidence="15">
    <location>
        <begin position="239"/>
        <end position="432"/>
    </location>
</feature>
<dbReference type="InterPro" id="IPR047040">
    <property type="entry name" value="FlhF__GTPase_dom"/>
</dbReference>
<keyword evidence="17" id="KW-0966">Cell projection</keyword>
<keyword evidence="11" id="KW-1006">Bacterial flagellum protein export</keyword>
<dbReference type="GO" id="GO:0005886">
    <property type="term" value="C:plasma membrane"/>
    <property type="evidence" value="ECO:0007669"/>
    <property type="project" value="UniProtKB-SubCell"/>
</dbReference>
<evidence type="ECO:0000256" key="10">
    <source>
        <dbReference type="ARBA" id="ARBA00023136"/>
    </source>
</evidence>
<dbReference type="NCBIfam" id="TIGR03499">
    <property type="entry name" value="FlhF"/>
    <property type="match status" value="1"/>
</dbReference>
<name>F0SPR3_RUBBR</name>
<dbReference type="EMBL" id="CP002546">
    <property type="protein sequence ID" value="ADY59022.1"/>
    <property type="molecule type" value="Genomic_DNA"/>
</dbReference>
<dbReference type="GO" id="GO:0005525">
    <property type="term" value="F:GTP binding"/>
    <property type="evidence" value="ECO:0007669"/>
    <property type="project" value="UniProtKB-UniRule"/>
</dbReference>
<accession>F0SPR3</accession>
<dbReference type="GO" id="GO:0003924">
    <property type="term" value="F:GTPase activity"/>
    <property type="evidence" value="ECO:0007669"/>
    <property type="project" value="UniProtKB-UniRule"/>
</dbReference>
<feature type="region of interest" description="Disordered" evidence="14">
    <location>
        <begin position="62"/>
        <end position="134"/>
    </location>
</feature>
<gene>
    <name evidence="17" type="ordered locus">Plabr_1410</name>
</gene>
<dbReference type="GO" id="GO:0005047">
    <property type="term" value="F:signal recognition particle binding"/>
    <property type="evidence" value="ECO:0007669"/>
    <property type="project" value="TreeGrafter"/>
</dbReference>
<evidence type="ECO:0000256" key="5">
    <source>
        <dbReference type="ARBA" id="ARBA00022475"/>
    </source>
</evidence>
<evidence type="ECO:0000259" key="15">
    <source>
        <dbReference type="SMART" id="SM00382"/>
    </source>
</evidence>
<dbReference type="SMART" id="SM00382">
    <property type="entry name" value="AAA"/>
    <property type="match status" value="1"/>
</dbReference>
<reference evidence="18" key="1">
    <citation type="submission" date="2011-02" db="EMBL/GenBank/DDBJ databases">
        <title>The complete genome of Planctomyces brasiliensis DSM 5305.</title>
        <authorList>
            <person name="Lucas S."/>
            <person name="Copeland A."/>
            <person name="Lapidus A."/>
            <person name="Bruce D."/>
            <person name="Goodwin L."/>
            <person name="Pitluck S."/>
            <person name="Kyrpides N."/>
            <person name="Mavromatis K."/>
            <person name="Pagani I."/>
            <person name="Ivanova N."/>
            <person name="Ovchinnikova G."/>
            <person name="Lu M."/>
            <person name="Detter J.C."/>
            <person name="Han C."/>
            <person name="Land M."/>
            <person name="Hauser L."/>
            <person name="Markowitz V."/>
            <person name="Cheng J.-F."/>
            <person name="Hugenholtz P."/>
            <person name="Woyke T."/>
            <person name="Wu D."/>
            <person name="Tindall B."/>
            <person name="Pomrenke H.G."/>
            <person name="Brambilla E."/>
            <person name="Klenk H.-P."/>
            <person name="Eisen J.A."/>
        </authorList>
    </citation>
    <scope>NUCLEOTIDE SEQUENCE [LARGE SCALE GENOMIC DNA]</scope>
    <source>
        <strain evidence="18">ATCC 49424 / DSM 5305 / JCM 21570 / NBRC 103401 / IFAM 1448</strain>
    </source>
</reference>
<evidence type="ECO:0000256" key="8">
    <source>
        <dbReference type="ARBA" id="ARBA00022927"/>
    </source>
</evidence>
<keyword evidence="17" id="KW-0969">Cilium</keyword>
<evidence type="ECO:0000256" key="11">
    <source>
        <dbReference type="ARBA" id="ARBA00023225"/>
    </source>
</evidence>
<dbReference type="GO" id="GO:0044781">
    <property type="term" value="P:bacterial-type flagellum organization"/>
    <property type="evidence" value="ECO:0007669"/>
    <property type="project" value="UniProtKB-UniRule"/>
</dbReference>
<dbReference type="RefSeq" id="WP_013627751.1">
    <property type="nucleotide sequence ID" value="NC_015174.1"/>
</dbReference>
<dbReference type="GO" id="GO:0006614">
    <property type="term" value="P:SRP-dependent cotranslational protein targeting to membrane"/>
    <property type="evidence" value="ECO:0007669"/>
    <property type="project" value="UniProtKB-UniRule"/>
</dbReference>
<organism evidence="17 18">
    <name type="scientific">Rubinisphaera brasiliensis (strain ATCC 49424 / DSM 5305 / JCM 21570 / IAM 15109 / NBRC 103401 / IFAM 1448)</name>
    <name type="common">Planctomyces brasiliensis</name>
    <dbReference type="NCBI Taxonomy" id="756272"/>
    <lineage>
        <taxon>Bacteria</taxon>
        <taxon>Pseudomonadati</taxon>
        <taxon>Planctomycetota</taxon>
        <taxon>Planctomycetia</taxon>
        <taxon>Planctomycetales</taxon>
        <taxon>Planctomycetaceae</taxon>
        <taxon>Rubinisphaera</taxon>
    </lineage>
</organism>
<evidence type="ECO:0000313" key="17">
    <source>
        <dbReference type="EMBL" id="ADY59022.1"/>
    </source>
</evidence>
<evidence type="ECO:0000256" key="6">
    <source>
        <dbReference type="ARBA" id="ARBA00022741"/>
    </source>
</evidence>
<protein>
    <recommendedName>
        <fullName evidence="3 13">Flagellar biosynthesis protein FlhF</fullName>
    </recommendedName>
</protein>
<keyword evidence="6" id="KW-0547">Nucleotide-binding</keyword>
<dbReference type="STRING" id="756272.Plabr_1410"/>